<accession>A0ABU3A6U5</accession>
<keyword evidence="1" id="KW-0732">Signal</keyword>
<evidence type="ECO:0000313" key="2">
    <source>
        <dbReference type="EMBL" id="MDT0604696.1"/>
    </source>
</evidence>
<gene>
    <name evidence="2" type="ORF">RM573_13885</name>
</gene>
<reference evidence="2 3" key="1">
    <citation type="submission" date="2023-09" db="EMBL/GenBank/DDBJ databases">
        <authorList>
            <person name="Rey-Velasco X."/>
        </authorList>
    </citation>
    <scope>NUCLEOTIDE SEQUENCE [LARGE SCALE GENOMIC DNA]</scope>
    <source>
        <strain evidence="2 3">W431</strain>
    </source>
</reference>
<evidence type="ECO:0000256" key="1">
    <source>
        <dbReference type="SAM" id="SignalP"/>
    </source>
</evidence>
<name>A0ABU3A6U5_9GAMM</name>
<evidence type="ECO:0008006" key="4">
    <source>
        <dbReference type="Google" id="ProtNLM"/>
    </source>
</evidence>
<sequence length="149" mass="16687">MMHSILNKAVTFAILVLFLLQVSATAVSSCSQIMMANGSFTHLNTAPVTNQFKDNQSRTSNNTYPMMDHSQHMMMTSVDDKKSDNSKENCCDDSCNCEMASCSYSNLMNHSTGFIFANQVIQSKILFIVSSLQSQHLNYLFKPPIRRLA</sequence>
<protein>
    <recommendedName>
        <fullName evidence="4">Transmembrane protein</fullName>
    </recommendedName>
</protein>
<dbReference type="Proteomes" id="UP001266357">
    <property type="component" value="Unassembled WGS sequence"/>
</dbReference>
<evidence type="ECO:0000313" key="3">
    <source>
        <dbReference type="Proteomes" id="UP001266357"/>
    </source>
</evidence>
<dbReference type="RefSeq" id="WP_311583279.1">
    <property type="nucleotide sequence ID" value="NZ_JAVRIF010000008.1"/>
</dbReference>
<keyword evidence="3" id="KW-1185">Reference proteome</keyword>
<feature type="signal peptide" evidence="1">
    <location>
        <begin position="1"/>
        <end position="28"/>
    </location>
</feature>
<proteinExistence type="predicted"/>
<feature type="chain" id="PRO_5047022514" description="Transmembrane protein" evidence="1">
    <location>
        <begin position="29"/>
        <end position="149"/>
    </location>
</feature>
<organism evidence="2 3">
    <name type="scientific">Thalassotalea castellviae</name>
    <dbReference type="NCBI Taxonomy" id="3075612"/>
    <lineage>
        <taxon>Bacteria</taxon>
        <taxon>Pseudomonadati</taxon>
        <taxon>Pseudomonadota</taxon>
        <taxon>Gammaproteobacteria</taxon>
        <taxon>Alteromonadales</taxon>
        <taxon>Colwelliaceae</taxon>
        <taxon>Thalassotalea</taxon>
    </lineage>
</organism>
<dbReference type="EMBL" id="JAVRIF010000008">
    <property type="protein sequence ID" value="MDT0604696.1"/>
    <property type="molecule type" value="Genomic_DNA"/>
</dbReference>
<comment type="caution">
    <text evidence="2">The sequence shown here is derived from an EMBL/GenBank/DDBJ whole genome shotgun (WGS) entry which is preliminary data.</text>
</comment>